<accession>A0A7R9QY79</accession>
<dbReference type="AlphaFoldDB" id="A0A7R9QY79"/>
<keyword evidence="2" id="KW-1185">Reference proteome</keyword>
<evidence type="ECO:0000313" key="1">
    <source>
        <dbReference type="EMBL" id="CAD7662182.1"/>
    </source>
</evidence>
<name>A0A7R9QY79_9ACAR</name>
<dbReference type="EMBL" id="CAJPVJ010026653">
    <property type="protein sequence ID" value="CAG2179318.1"/>
    <property type="molecule type" value="Genomic_DNA"/>
</dbReference>
<sequence>METMIARKVFISADEIIATKQQFFWPNVAKSRNAIKIRRLCPQEPEGETRVCEHLSVTVGKAWVGALIVAISWKGMTVHLMCYSDVVILITPSELTELNRRNGNNDCEKSIYFCGRNNRNKTAVLLAKCSEESECDQNQTSLSSRTRRRNSCLRALKCHCRQGMGRGPHCGNQLEGDDCPPNVLFRCRYTNNAVRARDACPDGCNDGKCINAVDINDNTSESGGDGETDTEP</sequence>
<protein>
    <submittedName>
        <fullName evidence="1">Uncharacterized protein</fullName>
    </submittedName>
</protein>
<evidence type="ECO:0000313" key="2">
    <source>
        <dbReference type="Proteomes" id="UP000728032"/>
    </source>
</evidence>
<gene>
    <name evidence="1" type="ORF">ONB1V03_LOCUS18742</name>
</gene>
<proteinExistence type="predicted"/>
<dbReference type="EMBL" id="OC941478">
    <property type="protein sequence ID" value="CAD7662182.1"/>
    <property type="molecule type" value="Genomic_DNA"/>
</dbReference>
<organism evidence="1">
    <name type="scientific">Oppiella nova</name>
    <dbReference type="NCBI Taxonomy" id="334625"/>
    <lineage>
        <taxon>Eukaryota</taxon>
        <taxon>Metazoa</taxon>
        <taxon>Ecdysozoa</taxon>
        <taxon>Arthropoda</taxon>
        <taxon>Chelicerata</taxon>
        <taxon>Arachnida</taxon>
        <taxon>Acari</taxon>
        <taxon>Acariformes</taxon>
        <taxon>Sarcoptiformes</taxon>
        <taxon>Oribatida</taxon>
        <taxon>Brachypylina</taxon>
        <taxon>Oppioidea</taxon>
        <taxon>Oppiidae</taxon>
        <taxon>Oppiella</taxon>
    </lineage>
</organism>
<dbReference type="Proteomes" id="UP000728032">
    <property type="component" value="Unassembled WGS sequence"/>
</dbReference>
<reference evidence="1" key="1">
    <citation type="submission" date="2020-11" db="EMBL/GenBank/DDBJ databases">
        <authorList>
            <person name="Tran Van P."/>
        </authorList>
    </citation>
    <scope>NUCLEOTIDE SEQUENCE</scope>
</reference>